<gene>
    <name evidence="1" type="ORF">Pfra01_000889000</name>
</gene>
<organism evidence="1 2">
    <name type="scientific">Phytophthora fragariaefolia</name>
    <dbReference type="NCBI Taxonomy" id="1490495"/>
    <lineage>
        <taxon>Eukaryota</taxon>
        <taxon>Sar</taxon>
        <taxon>Stramenopiles</taxon>
        <taxon>Oomycota</taxon>
        <taxon>Peronosporomycetes</taxon>
        <taxon>Peronosporales</taxon>
        <taxon>Peronosporaceae</taxon>
        <taxon>Phytophthora</taxon>
    </lineage>
</organism>
<dbReference type="Proteomes" id="UP001165121">
    <property type="component" value="Unassembled WGS sequence"/>
</dbReference>
<keyword evidence="2" id="KW-1185">Reference proteome</keyword>
<accession>A0A9W6X9Y1</accession>
<reference evidence="1" key="1">
    <citation type="submission" date="2023-04" db="EMBL/GenBank/DDBJ databases">
        <title>Phytophthora fragariaefolia NBRC 109709.</title>
        <authorList>
            <person name="Ichikawa N."/>
            <person name="Sato H."/>
            <person name="Tonouchi N."/>
        </authorList>
    </citation>
    <scope>NUCLEOTIDE SEQUENCE</scope>
    <source>
        <strain evidence="1">NBRC 109709</strain>
    </source>
</reference>
<name>A0A9W6X9Y1_9STRA</name>
<sequence>MLALAGGCNYTFSQAKFTMSKAKFTKNKSKCAETKIKCSETKIKCTKCKFKCTILSKRNYHLVFYLVGDPVARIPAMAPQQLCCTSANPASPLLIPPIAKLPPFALGSLTSCGLGGSRTLIPAHFANFFVLTMRRATIATRSLSSSEFWLLHALVETGKLSRKAITSISTQLAPGYVATLPAAILCKHQRVGETGAEDDCRGSFLSPVQAVD</sequence>
<proteinExistence type="predicted"/>
<evidence type="ECO:0000313" key="1">
    <source>
        <dbReference type="EMBL" id="GMF34515.1"/>
    </source>
</evidence>
<dbReference type="EMBL" id="BSXT01000814">
    <property type="protein sequence ID" value="GMF34515.1"/>
    <property type="molecule type" value="Genomic_DNA"/>
</dbReference>
<evidence type="ECO:0000313" key="2">
    <source>
        <dbReference type="Proteomes" id="UP001165121"/>
    </source>
</evidence>
<comment type="caution">
    <text evidence="1">The sequence shown here is derived from an EMBL/GenBank/DDBJ whole genome shotgun (WGS) entry which is preliminary data.</text>
</comment>
<protein>
    <submittedName>
        <fullName evidence="1">Unnamed protein product</fullName>
    </submittedName>
</protein>
<dbReference type="AlphaFoldDB" id="A0A9W6X9Y1"/>